<dbReference type="InterPro" id="IPR011011">
    <property type="entry name" value="Znf_FYVE_PHD"/>
</dbReference>
<evidence type="ECO:0000256" key="5">
    <source>
        <dbReference type="ARBA" id="ARBA00022771"/>
    </source>
</evidence>
<dbReference type="SUPFAM" id="SSF57903">
    <property type="entry name" value="FYVE/PHD zinc finger"/>
    <property type="match status" value="1"/>
</dbReference>
<keyword evidence="6" id="KW-0862">Zinc</keyword>
<evidence type="ECO:0000256" key="2">
    <source>
        <dbReference type="ARBA" id="ARBA00022723"/>
    </source>
</evidence>
<keyword evidence="3" id="KW-0677">Repeat</keyword>
<dbReference type="Pfam" id="PF13771">
    <property type="entry name" value="zf-HC5HC2H"/>
    <property type="match status" value="1"/>
</dbReference>
<sequence length="2122" mass="241307">MSDLQNTENSLFDHLQNTDSSPNKRKRGRPPKITKLIDQKPSESKEILQVENKNTSIPNIPDSQKKKKKESNRKKQFENSIYTTGAFYTRHTANFLATNSGFFEPNSTLQPETKNLDIATKSSLIVPGAKVNVRETKNSLHKGMIKAFEKGKVLVHYCGWDKTYDQWLDSDSKRLLPYENLSSDCNRQRELAGESSIVSITGVSIGQKILVLGLNNKYYKCRVLAQLDGKILVYYNKYGPEHCEWIDNQSRRIKTISKNSNDSKESSSMLKNIDSGNSSNGSDDGQDSCGIQKNTTMITLSLLKKYQALKNKLKAEKNEKRIFKNKLYREQNSFRFSIESITPNTDKSNLVENLKEISDSTNGSSSSSDIDSSSSSSDDSDYLYNGRGQFNLINKNPLPQQIPENACKPITDILFLNENYNPIPQQLKLKQYSLHFYIGMQIVVRGSKATVYWPATVTKIVNYKVSVKYEGWPQEFDEVVDANSSRILIKKSESKEMVSAILADLSNDSFKKSYSSGVGNTLTKTKQQPLSLRLAAKQVISAEIEQENINSYYFPQDKGTIKLPHKEMSQQDYKVFFKPNDKIRAQISLKNYFKYFSKDPDFPPENLWMDAIIDRIGNGNIVVNFGNHHEIISSEDSDSQSKTNINNDHDSIEQKDIVNSGYPVEKMEISEDAKLDQSVIDVEKQKKTSGVAVTVTERYALNSNRIRVLLETINSDGRLMDIGTNNKKKKAGVSNSKGKKTSPNKKNEETSKERKQKRNLILEETIGMLEKQLVIIDTKSLSSDEKEIVKGIPKDVLLEGHSKEWMVYCNSCKMIINCFRYYCTKCEVPDDSYNYQSFELCFMCFSNHELDTHPHPATDFARQPVSEISAIVQTTNKSSSSLSTFLSEKLLEKAKTTNKNKLYLQRSITFTQLILSNPVAEYVLDLIDKKFTFKSEFLTQTNFQPPCIPPNDKNTDNLEINQTPDYPNEIVPYINTGKSYMYSFDNLMLENPPLSEKTVLYKNKFKRFGNTKTSSDEEMFDSDTKEENNFESNVIEEHDEEIEEDLEDTYMLKSMYHSQHRCAFCGEKEYLDGYSSFYSESENFSSEDYLDGDDEGKSWGIGTRKRKKTGNVDDDMLGLFASEYPFIVSLSKTKRAGDDTEKDVQDSKKGDGEYKRFWVHDSCARFSPRVLVEERCGQDAVWYNVGKEVSRGRNIKCGSCGMRGATIGCFDSKCKKSFHVRCSGMPLSKFQLGYVYYCPKHYKQEKFSITNPQSKNNEIDHGFSPCFVCSTSLNNKEMWYTCTECYDSITFKKGKSQNNGFNLCIDCYSFNFPQQHPHKISCFKQNYSKHYSEHTTTSKSESQLQLFDDHENKLSDITPNGSNNDPQTIPSYSSGSTVVGNSNSPIYSKLEPDKILSLLGGNEGNEDGNVPMCSYCWSKESTSWRRGYGNVIMCEPCFENANEYYYKFRGNENLGSLSSSTEKKSGGGFIGFGNSDTLEALNPFGTSKFDFTGIQELSNENPNANYSAGGGIGEYTGYVDDYSHSPYFTRDSLLPAKQGLIDGISIKAGVSSRPSFLAPLESLGALQNYKPTKSMSWSLRVASTYFSVDGRAPRWASHQDSRNLKTILGNNSQRYFNNKTVVNDYSNGAGVFDFVLSHPPYKDCVSYSGHIAGDLSMFSDPIEFQMEMKHVVDETHRLLKMNRFITLGIGDNRSQCFYIPVGFQLMRNYIDNGFDMIELIVKRQRHCQAFGLGLHLCVQYDFLVFTHEYIVTFRKVPKTQDEHLIYKEINAQKQVNYYTELPDERLSRLKFENNENQDPVKIASGYGFVASTIYQKVKPSPIDRKSVAMGTVWTFQTGVVGSKKYQNYTFGNMIASRIVQRFGQNFTCWQLFSLCSKQSHDFDFVDEKVEKKNMEENLTYEQKRQLTIHENKQKLLHLGLVSELGEEGNDIPYMESLGIFDPKFIKTYDPENLGFVVKSHPNFTKPNHSKDSDSDNEELPLIKRVANDKLLNVLDKPKQIELLLSLVVIPHIEEDVFWSTVGIGNGEGGCAKDAINKYRRMLVDLVINGYKRLMLSGLLVVGVKDYRDPIEKELWPLGMLVTEDVENSISSTKLRLKETIVCVPSGHENVRDNSSTVSILFI</sequence>
<dbReference type="SUPFAM" id="SSF53335">
    <property type="entry name" value="S-adenosyl-L-methionine-dependent methyltransferases"/>
    <property type="match status" value="1"/>
</dbReference>
<feature type="region of interest" description="Disordered" evidence="10">
    <location>
        <begin position="1353"/>
        <end position="1377"/>
    </location>
</feature>
<keyword evidence="2" id="KW-0479">Metal-binding</keyword>
<feature type="compositionally biased region" description="Basic residues" evidence="10">
    <location>
        <begin position="726"/>
        <end position="743"/>
    </location>
</feature>
<dbReference type="GO" id="GO:0004842">
    <property type="term" value="F:ubiquitin-protein transferase activity"/>
    <property type="evidence" value="ECO:0007669"/>
    <property type="project" value="TreeGrafter"/>
</dbReference>
<dbReference type="InterPro" id="IPR029063">
    <property type="entry name" value="SAM-dependent_MTases_sf"/>
</dbReference>
<dbReference type="PANTHER" id="PTHR13763">
    <property type="entry name" value="BREAST CANCER TYPE 1 SUSCEPTIBILITY PROTEIN BRCA1"/>
    <property type="match status" value="1"/>
</dbReference>
<dbReference type="InterPro" id="IPR031099">
    <property type="entry name" value="BRCA1-associated"/>
</dbReference>
<evidence type="ECO:0000313" key="13">
    <source>
        <dbReference type="Proteomes" id="UP000245591"/>
    </source>
</evidence>
<feature type="compositionally biased region" description="Basic residues" evidence="10">
    <location>
        <begin position="65"/>
        <end position="74"/>
    </location>
</feature>
<dbReference type="SMART" id="SM00249">
    <property type="entry name" value="PHD"/>
    <property type="match status" value="1"/>
</dbReference>
<evidence type="ECO:0000256" key="10">
    <source>
        <dbReference type="SAM" id="MobiDB-lite"/>
    </source>
</evidence>
<dbReference type="Gene3D" id="2.30.30.140">
    <property type="match status" value="2"/>
</dbReference>
<comment type="caution">
    <text evidence="12">The sequence shown here is derived from an EMBL/GenBank/DDBJ whole genome shotgun (WGS) entry which is preliminary data.</text>
</comment>
<dbReference type="Proteomes" id="UP000245591">
    <property type="component" value="Unassembled WGS sequence"/>
</dbReference>
<dbReference type="EMBL" id="MBFU01000348">
    <property type="protein sequence ID" value="PWA00245.1"/>
    <property type="molecule type" value="Genomic_DNA"/>
</dbReference>
<evidence type="ECO:0000256" key="1">
    <source>
        <dbReference type="ARBA" id="ARBA00004123"/>
    </source>
</evidence>
<dbReference type="InterPro" id="IPR016197">
    <property type="entry name" value="Chromo-like_dom_sf"/>
</dbReference>
<gene>
    <name evidence="12" type="ORF">BB558_003706</name>
</gene>
<keyword evidence="9" id="KW-0175">Coiled coil</keyword>
<feature type="compositionally biased region" description="Low complexity" evidence="10">
    <location>
        <begin position="359"/>
        <end position="377"/>
    </location>
</feature>
<dbReference type="InterPro" id="IPR001965">
    <property type="entry name" value="Znf_PHD"/>
</dbReference>
<dbReference type="InterPro" id="IPR034732">
    <property type="entry name" value="EPHD"/>
</dbReference>
<dbReference type="PANTHER" id="PTHR13763:SF0">
    <property type="entry name" value="BREAST CANCER TYPE 1 SUSCEPTIBILITY PROTEIN"/>
    <property type="match status" value="1"/>
</dbReference>
<dbReference type="GO" id="GO:0008270">
    <property type="term" value="F:zinc ion binding"/>
    <property type="evidence" value="ECO:0007669"/>
    <property type="project" value="UniProtKB-KW"/>
</dbReference>
<dbReference type="GO" id="GO:0045944">
    <property type="term" value="P:positive regulation of transcription by RNA polymerase II"/>
    <property type="evidence" value="ECO:0007669"/>
    <property type="project" value="TreeGrafter"/>
</dbReference>
<dbReference type="InterPro" id="IPR004092">
    <property type="entry name" value="Mbt"/>
</dbReference>
<dbReference type="Gene3D" id="3.40.50.150">
    <property type="entry name" value="Vaccinia Virus protein VP39"/>
    <property type="match status" value="1"/>
</dbReference>
<feature type="compositionally biased region" description="Polar residues" evidence="10">
    <location>
        <begin position="1355"/>
        <end position="1370"/>
    </location>
</feature>
<dbReference type="InterPro" id="IPR013083">
    <property type="entry name" value="Znf_RING/FYVE/PHD"/>
</dbReference>
<dbReference type="Gene3D" id="3.30.40.10">
    <property type="entry name" value="Zinc/RING finger domain, C3HC4 (zinc finger)"/>
    <property type="match status" value="1"/>
</dbReference>
<accession>A0A2U1J5C0</accession>
<dbReference type="GO" id="GO:0000724">
    <property type="term" value="P:double-strand break repair via homologous recombination"/>
    <property type="evidence" value="ECO:0007669"/>
    <property type="project" value="TreeGrafter"/>
</dbReference>
<keyword evidence="8" id="KW-0539">Nucleus</keyword>
<evidence type="ECO:0000256" key="4">
    <source>
        <dbReference type="ARBA" id="ARBA00022763"/>
    </source>
</evidence>
<dbReference type="CDD" id="cd15571">
    <property type="entry name" value="ePHD"/>
    <property type="match status" value="1"/>
</dbReference>
<feature type="coiled-coil region" evidence="9">
    <location>
        <begin position="299"/>
        <end position="326"/>
    </location>
</feature>
<evidence type="ECO:0000313" key="12">
    <source>
        <dbReference type="EMBL" id="PWA00245.1"/>
    </source>
</evidence>
<name>A0A2U1J5C0_SMIAN</name>
<keyword evidence="4" id="KW-0227">DNA damage</keyword>
<dbReference type="Pfam" id="PF02820">
    <property type="entry name" value="MBT"/>
    <property type="match status" value="1"/>
</dbReference>
<reference evidence="12 13" key="1">
    <citation type="journal article" date="2018" name="MBio">
        <title>Comparative Genomics Reveals the Core Gene Toolbox for the Fungus-Insect Symbiosis.</title>
        <authorList>
            <person name="Wang Y."/>
            <person name="Stata M."/>
            <person name="Wang W."/>
            <person name="Stajich J.E."/>
            <person name="White M.M."/>
            <person name="Moncalvo J.M."/>
        </authorList>
    </citation>
    <scope>NUCLEOTIDE SEQUENCE [LARGE SCALE GENOMIC DNA]</scope>
    <source>
        <strain evidence="12 13">AUS-126-30</strain>
    </source>
</reference>
<evidence type="ECO:0000256" key="7">
    <source>
        <dbReference type="ARBA" id="ARBA00023204"/>
    </source>
</evidence>
<keyword evidence="5" id="KW-0863">Zinc-finger</keyword>
<feature type="region of interest" description="Disordered" evidence="10">
    <location>
        <begin position="256"/>
        <end position="288"/>
    </location>
</feature>
<dbReference type="SUPFAM" id="SSF63748">
    <property type="entry name" value="Tudor/PWWP/MBT"/>
    <property type="match status" value="1"/>
</dbReference>
<dbReference type="SUPFAM" id="SSF54160">
    <property type="entry name" value="Chromo domain-like"/>
    <property type="match status" value="1"/>
</dbReference>
<comment type="subcellular location">
    <subcellularLocation>
        <location evidence="1">Nucleus</location>
    </subcellularLocation>
</comment>
<feature type="region of interest" description="Disordered" evidence="10">
    <location>
        <begin position="357"/>
        <end position="380"/>
    </location>
</feature>
<dbReference type="GO" id="GO:0005634">
    <property type="term" value="C:nucleus"/>
    <property type="evidence" value="ECO:0007669"/>
    <property type="project" value="UniProtKB-SubCell"/>
</dbReference>
<feature type="region of interest" description="Disordered" evidence="10">
    <location>
        <begin position="1"/>
        <end position="76"/>
    </location>
</feature>
<feature type="domain" description="PHD-type" evidence="11">
    <location>
        <begin position="1125"/>
        <end position="1242"/>
    </location>
</feature>
<feature type="compositionally biased region" description="Polar residues" evidence="10">
    <location>
        <begin position="51"/>
        <end position="62"/>
    </location>
</feature>
<evidence type="ECO:0000256" key="3">
    <source>
        <dbReference type="ARBA" id="ARBA00022737"/>
    </source>
</evidence>
<evidence type="ECO:0000256" key="6">
    <source>
        <dbReference type="ARBA" id="ARBA00022833"/>
    </source>
</evidence>
<keyword evidence="7" id="KW-0234">DNA repair</keyword>
<proteinExistence type="predicted"/>
<organism evidence="12 13">
    <name type="scientific">Smittium angustum</name>
    <dbReference type="NCBI Taxonomy" id="133377"/>
    <lineage>
        <taxon>Eukaryota</taxon>
        <taxon>Fungi</taxon>
        <taxon>Fungi incertae sedis</taxon>
        <taxon>Zoopagomycota</taxon>
        <taxon>Kickxellomycotina</taxon>
        <taxon>Harpellomycetes</taxon>
        <taxon>Harpellales</taxon>
        <taxon>Legeriomycetaceae</taxon>
        <taxon>Smittium</taxon>
    </lineage>
</organism>
<feature type="region of interest" description="Disordered" evidence="10">
    <location>
        <begin position="721"/>
        <end position="756"/>
    </location>
</feature>
<feature type="compositionally biased region" description="Basic residues" evidence="10">
    <location>
        <begin position="23"/>
        <end position="32"/>
    </location>
</feature>
<keyword evidence="13" id="KW-1185">Reference proteome</keyword>
<dbReference type="PROSITE" id="PS51805">
    <property type="entry name" value="EPHD"/>
    <property type="match status" value="1"/>
</dbReference>
<evidence type="ECO:0000256" key="8">
    <source>
        <dbReference type="ARBA" id="ARBA00023242"/>
    </source>
</evidence>
<feature type="compositionally biased region" description="Polar residues" evidence="10">
    <location>
        <begin position="1"/>
        <end position="21"/>
    </location>
</feature>
<evidence type="ECO:0000256" key="9">
    <source>
        <dbReference type="SAM" id="Coils"/>
    </source>
</evidence>
<evidence type="ECO:0000259" key="11">
    <source>
        <dbReference type="PROSITE" id="PS51805"/>
    </source>
</evidence>
<feature type="compositionally biased region" description="Basic and acidic residues" evidence="10">
    <location>
        <begin position="35"/>
        <end position="48"/>
    </location>
</feature>
<protein>
    <recommendedName>
        <fullName evidence="11">PHD-type domain-containing protein</fullName>
    </recommendedName>
</protein>
<dbReference type="SUPFAM" id="SSF57850">
    <property type="entry name" value="RING/U-box"/>
    <property type="match status" value="1"/>
</dbReference>
<feature type="compositionally biased region" description="Low complexity" evidence="10">
    <location>
        <begin position="274"/>
        <end position="288"/>
    </location>
</feature>